<accession>A0A6M7WVY7</accession>
<name>A0A6M7WVY7_RHILI</name>
<evidence type="ECO:0000313" key="4">
    <source>
        <dbReference type="Proteomes" id="UP000503017"/>
    </source>
</evidence>
<feature type="transmembrane region" description="Helical" evidence="2">
    <location>
        <begin position="31"/>
        <end position="50"/>
    </location>
</feature>
<keyword evidence="2" id="KW-0812">Transmembrane</keyword>
<keyword evidence="2" id="KW-1133">Transmembrane helix</keyword>
<evidence type="ECO:0000256" key="1">
    <source>
        <dbReference type="SAM" id="MobiDB-lite"/>
    </source>
</evidence>
<feature type="region of interest" description="Disordered" evidence="1">
    <location>
        <begin position="1"/>
        <end position="20"/>
    </location>
</feature>
<feature type="transmembrane region" description="Helical" evidence="2">
    <location>
        <begin position="202"/>
        <end position="219"/>
    </location>
</feature>
<keyword evidence="2" id="KW-0472">Membrane</keyword>
<dbReference type="GeneID" id="66686177"/>
<gene>
    <name evidence="3" type="ORF">EB235_32890</name>
</gene>
<dbReference type="Proteomes" id="UP000503017">
    <property type="component" value="Chromosome"/>
</dbReference>
<dbReference type="RefSeq" id="WP_027033356.1">
    <property type="nucleotide sequence ID" value="NZ_CP033367.1"/>
</dbReference>
<protein>
    <submittedName>
        <fullName evidence="3">Uncharacterized protein</fullName>
    </submittedName>
</protein>
<organism evidence="3 4">
    <name type="scientific">Mesorhizobium loti R88b</name>
    <dbReference type="NCBI Taxonomy" id="935548"/>
    <lineage>
        <taxon>Bacteria</taxon>
        <taxon>Pseudomonadati</taxon>
        <taxon>Pseudomonadota</taxon>
        <taxon>Alphaproteobacteria</taxon>
        <taxon>Hyphomicrobiales</taxon>
        <taxon>Phyllobacteriaceae</taxon>
        <taxon>Mesorhizobium</taxon>
    </lineage>
</organism>
<evidence type="ECO:0000256" key="2">
    <source>
        <dbReference type="SAM" id="Phobius"/>
    </source>
</evidence>
<dbReference type="EMBL" id="CP033367">
    <property type="protein sequence ID" value="QKD05686.1"/>
    <property type="molecule type" value="Genomic_DNA"/>
</dbReference>
<proteinExistence type="predicted"/>
<sequence>MGANRLSLTKARDGPPNEKGVQMTQSQLSKVWFVFSALLLYYTLNSWVVAQGGEEIFGAKLVMKARVPAVMIAIPICSILLALTSLVGRVYAPRGGSHWHARIPVVGFDAIETGSREGRVYQGAMIVVFSVLPAIALVYFWCTFLSATVMLNDGKKDPGASLWDWSELRTLNDPARICTEFDKGLDKPCIGSATVLPGLEPTIFGALTLAGIIALAMHWRAVAMGQRHEASPITTQGKQESAD</sequence>
<reference evidence="3 4" key="1">
    <citation type="submission" date="2018-10" db="EMBL/GenBank/DDBJ databases">
        <authorList>
            <person name="Perry B.J."/>
            <person name="Sullivan J.T."/>
            <person name="Murphy R.J.T."/>
            <person name="Ramsay J.P."/>
            <person name="Ronson C.W."/>
        </authorList>
    </citation>
    <scope>NUCLEOTIDE SEQUENCE [LARGE SCALE GENOMIC DNA]</scope>
    <source>
        <strain evidence="3 4">R88b</strain>
    </source>
</reference>
<feature type="transmembrane region" description="Helical" evidence="2">
    <location>
        <begin position="126"/>
        <end position="151"/>
    </location>
</feature>
<dbReference type="AlphaFoldDB" id="A0A6M7WVY7"/>
<evidence type="ECO:0000313" key="3">
    <source>
        <dbReference type="EMBL" id="QKD05686.1"/>
    </source>
</evidence>
<feature type="transmembrane region" description="Helical" evidence="2">
    <location>
        <begin position="70"/>
        <end position="92"/>
    </location>
</feature>